<dbReference type="AlphaFoldDB" id="A0A173Y9S9"/>
<gene>
    <name evidence="1" type="ORF">ERS852382_00849</name>
</gene>
<sequence>MRVVNLDVDAMARKKMTVWRCTATGNDDGTWTYTVDAGQSSMALSHNIRAVSGVFIVDVKSGDLDSLSSEYKQAFPVIGTRQGRYRAYQIASGSKVMLYANDTPFNPVGFAVLDQTAFDLLDAADLPLTFAATDHSY</sequence>
<name>A0A173Y9S9_BIFAD</name>
<evidence type="ECO:0000313" key="1">
    <source>
        <dbReference type="EMBL" id="CUN60330.1"/>
    </source>
</evidence>
<organism evidence="1 2">
    <name type="scientific">Bifidobacterium adolescentis</name>
    <dbReference type="NCBI Taxonomy" id="1680"/>
    <lineage>
        <taxon>Bacteria</taxon>
        <taxon>Bacillati</taxon>
        <taxon>Actinomycetota</taxon>
        <taxon>Actinomycetes</taxon>
        <taxon>Bifidobacteriales</taxon>
        <taxon>Bifidobacteriaceae</taxon>
        <taxon>Bifidobacterium</taxon>
    </lineage>
</organism>
<evidence type="ECO:0000313" key="2">
    <source>
        <dbReference type="Proteomes" id="UP000095647"/>
    </source>
</evidence>
<dbReference type="Proteomes" id="UP000095647">
    <property type="component" value="Unassembled WGS sequence"/>
</dbReference>
<protein>
    <submittedName>
        <fullName evidence="1">Uncharacterized protein</fullName>
    </submittedName>
</protein>
<reference evidence="1 2" key="1">
    <citation type="submission" date="2015-09" db="EMBL/GenBank/DDBJ databases">
        <authorList>
            <consortium name="Pathogen Informatics"/>
        </authorList>
    </citation>
    <scope>NUCLEOTIDE SEQUENCE [LARGE SCALE GENOMIC DNA]</scope>
    <source>
        <strain evidence="1 2">2789STDY5608824</strain>
    </source>
</reference>
<dbReference type="EMBL" id="CYYI01000003">
    <property type="protein sequence ID" value="CUN60330.1"/>
    <property type="molecule type" value="Genomic_DNA"/>
</dbReference>
<dbReference type="RefSeq" id="WP_155512859.1">
    <property type="nucleotide sequence ID" value="NZ_CYYI01000003.1"/>
</dbReference>
<proteinExistence type="predicted"/>
<accession>A0A173Y9S9</accession>